<evidence type="ECO:0000259" key="6">
    <source>
        <dbReference type="Pfam" id="PF00496"/>
    </source>
</evidence>
<comment type="caution">
    <text evidence="7">The sequence shown here is derived from an EMBL/GenBank/DDBJ whole genome shotgun (WGS) entry which is preliminary data.</text>
</comment>
<dbReference type="EMBL" id="DVFZ01000051">
    <property type="protein sequence ID" value="HIQ82494.1"/>
    <property type="molecule type" value="Genomic_DNA"/>
</dbReference>
<dbReference type="CDD" id="cd08504">
    <property type="entry name" value="PBP2_OppA"/>
    <property type="match status" value="1"/>
</dbReference>
<feature type="signal peptide" evidence="5">
    <location>
        <begin position="1"/>
        <end position="21"/>
    </location>
</feature>
<dbReference type="PANTHER" id="PTHR30290">
    <property type="entry name" value="PERIPLASMIC BINDING COMPONENT OF ABC TRANSPORTER"/>
    <property type="match status" value="1"/>
</dbReference>
<proteinExistence type="inferred from homology"/>
<evidence type="ECO:0000256" key="5">
    <source>
        <dbReference type="SAM" id="SignalP"/>
    </source>
</evidence>
<dbReference type="Gene3D" id="3.10.105.10">
    <property type="entry name" value="Dipeptide-binding Protein, Domain 3"/>
    <property type="match status" value="2"/>
</dbReference>
<name>A0A9D0ZLK1_9FIRM</name>
<feature type="chain" id="PRO_5039183626" evidence="5">
    <location>
        <begin position="22"/>
        <end position="562"/>
    </location>
</feature>
<dbReference type="SUPFAM" id="SSF53850">
    <property type="entry name" value="Periplasmic binding protein-like II"/>
    <property type="match status" value="2"/>
</dbReference>
<dbReference type="AlphaFoldDB" id="A0A9D0ZLK1"/>
<comment type="subcellular location">
    <subcellularLocation>
        <location evidence="1">Cell envelope</location>
    </subcellularLocation>
</comment>
<evidence type="ECO:0000256" key="1">
    <source>
        <dbReference type="ARBA" id="ARBA00004196"/>
    </source>
</evidence>
<evidence type="ECO:0000313" key="7">
    <source>
        <dbReference type="EMBL" id="HIQ82494.1"/>
    </source>
</evidence>
<accession>A0A9D0ZLK1</accession>
<dbReference type="Gene3D" id="3.90.76.10">
    <property type="entry name" value="Dipeptide-binding Protein, Domain 1"/>
    <property type="match status" value="1"/>
</dbReference>
<dbReference type="GO" id="GO:0015833">
    <property type="term" value="P:peptide transport"/>
    <property type="evidence" value="ECO:0007669"/>
    <property type="project" value="TreeGrafter"/>
</dbReference>
<dbReference type="PANTHER" id="PTHR30290:SF10">
    <property type="entry name" value="PERIPLASMIC OLIGOPEPTIDE-BINDING PROTEIN-RELATED"/>
    <property type="match status" value="1"/>
</dbReference>
<keyword evidence="3" id="KW-0813">Transport</keyword>
<reference evidence="7" key="1">
    <citation type="submission" date="2020-10" db="EMBL/GenBank/DDBJ databases">
        <authorList>
            <person name="Gilroy R."/>
        </authorList>
    </citation>
    <scope>NUCLEOTIDE SEQUENCE</scope>
    <source>
        <strain evidence="7">ChiSjej6B24-2974</strain>
    </source>
</reference>
<evidence type="ECO:0000256" key="4">
    <source>
        <dbReference type="ARBA" id="ARBA00022729"/>
    </source>
</evidence>
<evidence type="ECO:0000256" key="3">
    <source>
        <dbReference type="ARBA" id="ARBA00022448"/>
    </source>
</evidence>
<dbReference type="Proteomes" id="UP000824260">
    <property type="component" value="Unassembled WGS sequence"/>
</dbReference>
<reference evidence="7" key="2">
    <citation type="journal article" date="2021" name="PeerJ">
        <title>Extensive microbial diversity within the chicken gut microbiome revealed by metagenomics and culture.</title>
        <authorList>
            <person name="Gilroy R."/>
            <person name="Ravi A."/>
            <person name="Getino M."/>
            <person name="Pursley I."/>
            <person name="Horton D.L."/>
            <person name="Alikhan N.F."/>
            <person name="Baker D."/>
            <person name="Gharbi K."/>
            <person name="Hall N."/>
            <person name="Watson M."/>
            <person name="Adriaenssens E.M."/>
            <person name="Foster-Nyarko E."/>
            <person name="Jarju S."/>
            <person name="Secka A."/>
            <person name="Antonio M."/>
            <person name="Oren A."/>
            <person name="Chaudhuri R.R."/>
            <person name="La Ragione R."/>
            <person name="Hildebrand F."/>
            <person name="Pallen M.J."/>
        </authorList>
    </citation>
    <scope>NUCLEOTIDE SEQUENCE</scope>
    <source>
        <strain evidence="7">ChiSjej6B24-2974</strain>
    </source>
</reference>
<comment type="similarity">
    <text evidence="2">Belongs to the bacterial solute-binding protein 5 family.</text>
</comment>
<evidence type="ECO:0000256" key="2">
    <source>
        <dbReference type="ARBA" id="ARBA00005695"/>
    </source>
</evidence>
<dbReference type="GO" id="GO:1904680">
    <property type="term" value="F:peptide transmembrane transporter activity"/>
    <property type="evidence" value="ECO:0007669"/>
    <property type="project" value="TreeGrafter"/>
</dbReference>
<dbReference type="Gene3D" id="3.40.190.10">
    <property type="entry name" value="Periplasmic binding protein-like II"/>
    <property type="match status" value="1"/>
</dbReference>
<keyword evidence="4 5" id="KW-0732">Signal</keyword>
<dbReference type="Pfam" id="PF00496">
    <property type="entry name" value="SBP_bac_5"/>
    <property type="match status" value="1"/>
</dbReference>
<sequence>MKRLLAMLLAALLICGAVALAEESSAPEWEAYDALIASIKAETDPIQREALMHQAEDMLMETGAVVPITYYTDPYMMKTGVEGFYDTIEGFKYFMYTTYGDADTLRINLASEPDRLDPALNYTLDGACLVVNSFGGLYTHAADGTLQPDFATGYTVSDDGLTYVFTLREGLLWSDGTPLTAADFVYSWNRAANPETGAAYGYLFSVIAGYGSEEGLDISASDDGLTFTVNLNAPCPYMLDLAAFPVFYPVQQASVEAAEGYLDADGNLLDPGAWATEAGFVSSGAYVLESWTHDESMVYVKNPNYWNAENVTMERLELMLSADDSVIYAAYNAGDLDFIDTMPADEMPGLLESGNPEFYVGENLGTYFLCFNVNSPMFEGMTSEQASSVRRAISMLIDRSWISETVRLTEPPANTFVPAAMSDGNGGAFRQNDDAYTYLNAGDVGYMSLTADVEGAVALLEEAGFQFDENGMLSAQTPISFEYLVNPGTQHEGVAQLIQEDLAVIGIEMTIRTVEWNVLGGEMMAGNFDVGRLGMNADFNDPICFLEMFISTSGNNYCRLGM</sequence>
<organism evidence="7 8">
    <name type="scientific">Candidatus Pullichristensenella stercorigallinarum</name>
    <dbReference type="NCBI Taxonomy" id="2840909"/>
    <lineage>
        <taxon>Bacteria</taxon>
        <taxon>Bacillati</taxon>
        <taxon>Bacillota</taxon>
        <taxon>Clostridia</taxon>
        <taxon>Candidatus Pullichristensenella</taxon>
    </lineage>
</organism>
<evidence type="ECO:0000313" key="8">
    <source>
        <dbReference type="Proteomes" id="UP000824260"/>
    </source>
</evidence>
<dbReference type="InterPro" id="IPR039424">
    <property type="entry name" value="SBP_5"/>
</dbReference>
<dbReference type="GO" id="GO:0030313">
    <property type="term" value="C:cell envelope"/>
    <property type="evidence" value="ECO:0007669"/>
    <property type="project" value="UniProtKB-SubCell"/>
</dbReference>
<gene>
    <name evidence="7" type="ORF">IAA52_05270</name>
</gene>
<feature type="domain" description="Solute-binding protein family 5" evidence="6">
    <location>
        <begin position="146"/>
        <end position="556"/>
    </location>
</feature>
<protein>
    <submittedName>
        <fullName evidence="7">Peptide ABC transporter substrate-binding protein</fullName>
    </submittedName>
</protein>
<dbReference type="InterPro" id="IPR000914">
    <property type="entry name" value="SBP_5_dom"/>
</dbReference>